<dbReference type="GO" id="GO:0016788">
    <property type="term" value="F:hydrolase activity, acting on ester bonds"/>
    <property type="evidence" value="ECO:0007669"/>
    <property type="project" value="InterPro"/>
</dbReference>
<sequence>MPAPCIDSHCHLDVPAFDADREACWQRARQAGVTALVLPAIERRTWQRVRAVAQGYPGVYPAYGLHPVYLQQHRQEDLQDLARWLQAGDAVAVGECGLDGFVPGLAMDAQWTLFSAQLDLAREAGLPVILHARRAVDLVTKALRARPGLQGVVHSFSGSRQQADRLLERGFLLGLGGPVTHPRAQRLRRLAAELPLEGLLVETDAPDQPGAAHQGERNEPAWLPEIIHEIATLRGESPGHVAAVTADNARRLFRLPDTPAA</sequence>
<protein>
    <submittedName>
        <fullName evidence="5">TatD DNase family protein</fullName>
    </submittedName>
</protein>
<dbReference type="SUPFAM" id="SSF51556">
    <property type="entry name" value="Metallo-dependent hydrolases"/>
    <property type="match status" value="1"/>
</dbReference>
<reference evidence="5 6" key="1">
    <citation type="submission" date="2016-10" db="EMBL/GenBank/DDBJ databases">
        <authorList>
            <person name="de Groot N.N."/>
        </authorList>
    </citation>
    <scope>NUCLEOTIDE SEQUENCE [LARGE SCALE GENOMIC DNA]</scope>
    <source>
        <strain evidence="5 6">DSM 4180</strain>
    </source>
</reference>
<evidence type="ECO:0000313" key="5">
    <source>
        <dbReference type="EMBL" id="SFM46714.1"/>
    </source>
</evidence>
<feature type="binding site" evidence="4">
    <location>
        <position position="204"/>
    </location>
    <ligand>
        <name>a divalent metal cation</name>
        <dbReference type="ChEBI" id="CHEBI:60240"/>
        <label>1</label>
    </ligand>
</feature>
<dbReference type="OrthoDB" id="9810005at2"/>
<feature type="binding site" evidence="4">
    <location>
        <position position="9"/>
    </location>
    <ligand>
        <name>a divalent metal cation</name>
        <dbReference type="ChEBI" id="CHEBI:60240"/>
        <label>1</label>
    </ligand>
</feature>
<feature type="binding site" evidence="4">
    <location>
        <position position="95"/>
    </location>
    <ligand>
        <name>a divalent metal cation</name>
        <dbReference type="ChEBI" id="CHEBI:60240"/>
        <label>1</label>
    </ligand>
</feature>
<dbReference type="InterPro" id="IPR032466">
    <property type="entry name" value="Metal_Hydrolase"/>
</dbReference>
<keyword evidence="2 4" id="KW-0479">Metal-binding</keyword>
<dbReference type="FunFam" id="3.20.20.140:FF:000005">
    <property type="entry name" value="TatD family hydrolase"/>
    <property type="match status" value="1"/>
</dbReference>
<dbReference type="PIRSF" id="PIRSF005902">
    <property type="entry name" value="DNase_TatD"/>
    <property type="match status" value="1"/>
</dbReference>
<dbReference type="RefSeq" id="WP_090484697.1">
    <property type="nucleotide sequence ID" value="NZ_FOUO01000006.1"/>
</dbReference>
<organism evidence="5 6">
    <name type="scientific">Ectothiorhodospira mobilis</name>
    <dbReference type="NCBI Taxonomy" id="195064"/>
    <lineage>
        <taxon>Bacteria</taxon>
        <taxon>Pseudomonadati</taxon>
        <taxon>Pseudomonadota</taxon>
        <taxon>Gammaproteobacteria</taxon>
        <taxon>Chromatiales</taxon>
        <taxon>Ectothiorhodospiraceae</taxon>
        <taxon>Ectothiorhodospira</taxon>
    </lineage>
</organism>
<dbReference type="Gene3D" id="3.20.20.140">
    <property type="entry name" value="Metal-dependent hydrolases"/>
    <property type="match status" value="1"/>
</dbReference>
<dbReference type="Pfam" id="PF01026">
    <property type="entry name" value="TatD_DNase"/>
    <property type="match status" value="1"/>
</dbReference>
<feature type="binding site" evidence="4">
    <location>
        <position position="11"/>
    </location>
    <ligand>
        <name>a divalent metal cation</name>
        <dbReference type="ChEBI" id="CHEBI:60240"/>
        <label>1</label>
    </ligand>
</feature>
<gene>
    <name evidence="5" type="ORF">SAMN05421721_106115</name>
</gene>
<dbReference type="PROSITE" id="PS01090">
    <property type="entry name" value="TATD_2"/>
    <property type="match status" value="1"/>
</dbReference>
<evidence type="ECO:0000256" key="2">
    <source>
        <dbReference type="ARBA" id="ARBA00022723"/>
    </source>
</evidence>
<accession>A0A1I4R318</accession>
<evidence type="ECO:0000313" key="6">
    <source>
        <dbReference type="Proteomes" id="UP000199556"/>
    </source>
</evidence>
<dbReference type="PANTHER" id="PTHR46124:SF3">
    <property type="entry name" value="HYDROLASE"/>
    <property type="match status" value="1"/>
</dbReference>
<name>A0A1I4R318_ECTMO</name>
<dbReference type="AlphaFoldDB" id="A0A1I4R318"/>
<dbReference type="CDD" id="cd01310">
    <property type="entry name" value="TatD_DNAse"/>
    <property type="match status" value="1"/>
</dbReference>
<dbReference type="PROSITE" id="PS01091">
    <property type="entry name" value="TATD_3"/>
    <property type="match status" value="1"/>
</dbReference>
<evidence type="ECO:0000256" key="1">
    <source>
        <dbReference type="ARBA" id="ARBA00009275"/>
    </source>
</evidence>
<proteinExistence type="inferred from homology"/>
<evidence type="ECO:0000256" key="3">
    <source>
        <dbReference type="ARBA" id="ARBA00022801"/>
    </source>
</evidence>
<evidence type="ECO:0000256" key="4">
    <source>
        <dbReference type="PIRSR" id="PIRSR005902-1"/>
    </source>
</evidence>
<dbReference type="PANTHER" id="PTHR46124">
    <property type="entry name" value="D-AMINOACYL-TRNA DEACYLASE"/>
    <property type="match status" value="1"/>
</dbReference>
<dbReference type="GO" id="GO:0005829">
    <property type="term" value="C:cytosol"/>
    <property type="evidence" value="ECO:0007669"/>
    <property type="project" value="TreeGrafter"/>
</dbReference>
<feature type="binding site" evidence="4">
    <location>
        <position position="154"/>
    </location>
    <ligand>
        <name>a divalent metal cation</name>
        <dbReference type="ChEBI" id="CHEBI:60240"/>
        <label>2</label>
    </ligand>
</feature>
<feature type="binding site" evidence="4">
    <location>
        <position position="131"/>
    </location>
    <ligand>
        <name>a divalent metal cation</name>
        <dbReference type="ChEBI" id="CHEBI:60240"/>
        <label>2</label>
    </ligand>
</feature>
<dbReference type="GO" id="GO:0046872">
    <property type="term" value="F:metal ion binding"/>
    <property type="evidence" value="ECO:0007669"/>
    <property type="project" value="UniProtKB-KW"/>
</dbReference>
<dbReference type="EMBL" id="FOUO01000006">
    <property type="protein sequence ID" value="SFM46714.1"/>
    <property type="molecule type" value="Genomic_DNA"/>
</dbReference>
<comment type="similarity">
    <text evidence="1">Belongs to the metallo-dependent hydrolases superfamily. TatD-type hydrolase family.</text>
</comment>
<dbReference type="STRING" id="195064.SAMN05421721_106115"/>
<keyword evidence="3" id="KW-0378">Hydrolase</keyword>
<dbReference type="InterPro" id="IPR018228">
    <property type="entry name" value="DNase_TatD-rel_CS"/>
</dbReference>
<keyword evidence="6" id="KW-1185">Reference proteome</keyword>
<dbReference type="InterPro" id="IPR001130">
    <property type="entry name" value="TatD-like"/>
</dbReference>
<dbReference type="Proteomes" id="UP000199556">
    <property type="component" value="Unassembled WGS sequence"/>
</dbReference>